<evidence type="ECO:0000256" key="3">
    <source>
        <dbReference type="ARBA" id="ARBA00022490"/>
    </source>
</evidence>
<dbReference type="Gene3D" id="1.10.300.10">
    <property type="entry name" value="Adenylosuccinate Synthetase, subunit A, domain 2"/>
    <property type="match status" value="1"/>
</dbReference>
<keyword evidence="3 10" id="KW-0963">Cytoplasm</keyword>
<evidence type="ECO:0000313" key="14">
    <source>
        <dbReference type="Proteomes" id="UP000054302"/>
    </source>
</evidence>
<dbReference type="EMBL" id="KN847525">
    <property type="protein sequence ID" value="KIV88478.1"/>
    <property type="molecule type" value="Genomic_DNA"/>
</dbReference>
<feature type="binding site" evidence="10">
    <location>
        <position position="249"/>
    </location>
    <ligand>
        <name>IMP</name>
        <dbReference type="ChEBI" id="CHEBI:58053"/>
    </ligand>
</feature>
<feature type="binding site" evidence="10">
    <location>
        <begin position="13"/>
        <end position="16"/>
    </location>
    <ligand>
        <name>IMP</name>
        <dbReference type="ChEBI" id="CHEBI:58053"/>
    </ligand>
</feature>
<gene>
    <name evidence="13" type="ORF">PV10_08161</name>
</gene>
<feature type="binding site" evidence="10">
    <location>
        <position position="150"/>
    </location>
    <ligand>
        <name>IMP</name>
        <dbReference type="ChEBI" id="CHEBI:58053"/>
        <note>ligand shared between dimeric partners</note>
    </ligand>
</feature>
<dbReference type="UniPathway" id="UPA00075">
    <property type="reaction ID" value="UER00335"/>
</dbReference>
<proteinExistence type="inferred from homology"/>
<feature type="active site" description="Proton acceptor" evidence="10">
    <location>
        <position position="13"/>
    </location>
</feature>
<organism evidence="13 14">
    <name type="scientific">Exophiala mesophila</name>
    <name type="common">Black yeast-like fungus</name>
    <dbReference type="NCBI Taxonomy" id="212818"/>
    <lineage>
        <taxon>Eukaryota</taxon>
        <taxon>Fungi</taxon>
        <taxon>Dikarya</taxon>
        <taxon>Ascomycota</taxon>
        <taxon>Pezizomycotina</taxon>
        <taxon>Eurotiomycetes</taxon>
        <taxon>Chaetothyriomycetidae</taxon>
        <taxon>Chaetothyriales</taxon>
        <taxon>Herpotrichiellaceae</taxon>
        <taxon>Exophiala</taxon>
    </lineage>
</organism>
<dbReference type="InterPro" id="IPR042111">
    <property type="entry name" value="Adenylosuccinate_synth_dom3"/>
</dbReference>
<feature type="binding site" evidence="10">
    <location>
        <position position="13"/>
    </location>
    <ligand>
        <name>Mg(2+)</name>
        <dbReference type="ChEBI" id="CHEBI:18420"/>
    </ligand>
</feature>
<dbReference type="GO" id="GO:0000287">
    <property type="term" value="F:magnesium ion binding"/>
    <property type="evidence" value="ECO:0007669"/>
    <property type="project" value="UniProtKB-UniRule"/>
</dbReference>
<feature type="binding site" evidence="10">
    <location>
        <begin position="452"/>
        <end position="454"/>
    </location>
    <ligand>
        <name>GTP</name>
        <dbReference type="ChEBI" id="CHEBI:37565"/>
    </ligand>
</feature>
<dbReference type="OrthoDB" id="10265645at2759"/>
<dbReference type="RefSeq" id="XP_016220052.1">
    <property type="nucleotide sequence ID" value="XM_016373141.1"/>
</dbReference>
<keyword evidence="8 10" id="KW-0460">Magnesium</keyword>
<evidence type="ECO:0000256" key="7">
    <source>
        <dbReference type="ARBA" id="ARBA00022755"/>
    </source>
</evidence>
<dbReference type="InterPro" id="IPR042109">
    <property type="entry name" value="Adenylosuccinate_synth_dom1"/>
</dbReference>
<dbReference type="VEuPathDB" id="FungiDB:PV10_08161"/>
<dbReference type="Gene3D" id="3.40.440.10">
    <property type="entry name" value="Adenylosuccinate Synthetase, subunit A, domain 1"/>
    <property type="match status" value="1"/>
</dbReference>
<dbReference type="HOGENOM" id="CLU_029848_3_2_1"/>
<feature type="binding site" evidence="10">
    <location>
        <begin position="368"/>
        <end position="370"/>
    </location>
    <ligand>
        <name>GTP</name>
        <dbReference type="ChEBI" id="CHEBI:37565"/>
    </ligand>
</feature>
<feature type="binding site" evidence="10">
    <location>
        <begin position="336"/>
        <end position="342"/>
    </location>
    <ligand>
        <name>substrate</name>
    </ligand>
</feature>
<evidence type="ECO:0000313" key="13">
    <source>
        <dbReference type="EMBL" id="KIV88478.1"/>
    </source>
</evidence>
<feature type="binding site" evidence="10">
    <location>
        <position position="40"/>
    </location>
    <ligand>
        <name>Mg(2+)</name>
        <dbReference type="ChEBI" id="CHEBI:18420"/>
    </ligand>
</feature>
<comment type="subcellular location">
    <subcellularLocation>
        <location evidence="10">Cytoplasm</location>
    </subcellularLocation>
</comment>
<feature type="active site" description="Proton donor" evidence="10">
    <location>
        <position position="41"/>
    </location>
</feature>
<name>A0A0D1ZNZ7_EXOME</name>
<dbReference type="PANTHER" id="PTHR11846">
    <property type="entry name" value="ADENYLOSUCCINATE SYNTHETASE"/>
    <property type="match status" value="1"/>
</dbReference>
<dbReference type="EC" id="6.3.4.4" evidence="10 12"/>
<dbReference type="Proteomes" id="UP000054302">
    <property type="component" value="Unassembled WGS sequence"/>
</dbReference>
<dbReference type="InterPro" id="IPR042110">
    <property type="entry name" value="Adenylosuccinate_synth_dom2"/>
</dbReference>
<feature type="binding site" evidence="10">
    <location>
        <position position="340"/>
    </location>
    <ligand>
        <name>IMP</name>
        <dbReference type="ChEBI" id="CHEBI:58053"/>
    </ligand>
</feature>
<dbReference type="InterPro" id="IPR018220">
    <property type="entry name" value="Adenylosuccin_syn_GTP-bd"/>
</dbReference>
<evidence type="ECO:0000256" key="10">
    <source>
        <dbReference type="HAMAP-Rule" id="MF_03125"/>
    </source>
</evidence>
<protein>
    <recommendedName>
        <fullName evidence="10 12">Adenylosuccinate synthetase</fullName>
        <shortName evidence="10">AMPSase</shortName>
        <shortName evidence="10">AdSS</shortName>
        <ecNumber evidence="10 12">6.3.4.4</ecNumber>
    </recommendedName>
    <alternativeName>
        <fullName evidence="10">IMP--aspartate ligase</fullName>
    </alternativeName>
</protein>
<dbReference type="PANTHER" id="PTHR11846:SF0">
    <property type="entry name" value="ADENYLOSUCCINATE SYNTHETASE"/>
    <property type="match status" value="1"/>
</dbReference>
<dbReference type="GO" id="GO:0005737">
    <property type="term" value="C:cytoplasm"/>
    <property type="evidence" value="ECO:0007669"/>
    <property type="project" value="UniProtKB-SubCell"/>
</dbReference>
<accession>A0A0D1ZNZ7</accession>
<dbReference type="NCBIfam" id="TIGR00184">
    <property type="entry name" value="purA"/>
    <property type="match status" value="1"/>
</dbReference>
<dbReference type="InterPro" id="IPR027417">
    <property type="entry name" value="P-loop_NTPase"/>
</dbReference>
<evidence type="ECO:0000256" key="2">
    <source>
        <dbReference type="ARBA" id="ARBA00011738"/>
    </source>
</evidence>
<dbReference type="GO" id="GO:0044208">
    <property type="term" value="P:'de novo' AMP biosynthetic process"/>
    <property type="evidence" value="ECO:0007669"/>
    <property type="project" value="UniProtKB-UniRule"/>
</dbReference>
<dbReference type="GeneID" id="27326006"/>
<dbReference type="InterPro" id="IPR001114">
    <property type="entry name" value="Adenylosuccinate_synthetase"/>
</dbReference>
<feature type="active site" evidence="11">
    <location>
        <position position="147"/>
    </location>
</feature>
<feature type="binding site" evidence="10">
    <location>
        <begin position="38"/>
        <end position="41"/>
    </location>
    <ligand>
        <name>IMP</name>
        <dbReference type="ChEBI" id="CHEBI:58053"/>
    </ligand>
</feature>
<keyword evidence="7 10" id="KW-0658">Purine biosynthesis</keyword>
<evidence type="ECO:0000256" key="8">
    <source>
        <dbReference type="ARBA" id="ARBA00022842"/>
    </source>
</evidence>
<keyword evidence="9 10" id="KW-0342">GTP-binding</keyword>
<dbReference type="STRING" id="212818.A0A0D1ZNZ7"/>
<dbReference type="CDD" id="cd03108">
    <property type="entry name" value="AdSS"/>
    <property type="match status" value="1"/>
</dbReference>
<feature type="binding site" evidence="10">
    <location>
        <begin position="40"/>
        <end position="42"/>
    </location>
    <ligand>
        <name>GTP</name>
        <dbReference type="ChEBI" id="CHEBI:37565"/>
    </ligand>
</feature>
<comment type="pathway">
    <text evidence="10 12">Purine metabolism; AMP biosynthesis via de novo pathway; AMP from IMP: step 1/2.</text>
</comment>
<dbReference type="SUPFAM" id="SSF52540">
    <property type="entry name" value="P-loop containing nucleoside triphosphate hydrolases"/>
    <property type="match status" value="1"/>
</dbReference>
<keyword evidence="4 10" id="KW-0436">Ligase</keyword>
<comment type="function">
    <text evidence="1">Plays an important role in the de novo pathway and in the salvage pathway of purine nucleotide biosynthesis. Catalyzes the first committed step in the biosynthesis of AMP from IMP.</text>
</comment>
<dbReference type="AlphaFoldDB" id="A0A0D1ZNZ7"/>
<dbReference type="GO" id="GO:0046040">
    <property type="term" value="P:IMP metabolic process"/>
    <property type="evidence" value="ECO:0007669"/>
    <property type="project" value="TreeGrafter"/>
</dbReference>
<evidence type="ECO:0000256" key="11">
    <source>
        <dbReference type="PROSITE-ProRule" id="PRU10134"/>
    </source>
</evidence>
<dbReference type="SMART" id="SM00788">
    <property type="entry name" value="Adenylsucc_synt"/>
    <property type="match status" value="1"/>
</dbReference>
<comment type="function">
    <text evidence="10">Plays an important role in the de novo pathway and in the salvage pathway of purine nucleotide biosynthesis. Catalyzes the first commited step in the biosynthesis of AMP from IMP.</text>
</comment>
<sequence>MPVTLVLGSQWGDEGKGKLVDILASSAQMVARAAGGNNAGHTIVVNDVTYDFHILPSGLINPSCQVNLIGTGCVVHIPSFFKELAALEQKGLEGVRDRILISDRAHVCFDLHSVVDGIAEDSRKNIEGGKGVIGTTRKGIGPAYSDKVARKGVPFWMLVNEQQRWIQRLRDLDAGYRKSYPDAPALQAYSVEDEINKLQGLRAELQRYVVDQTPLLAQAVGTKSSTASTIGTNGTLAQQTPNILIEGANALLLDIDHGTYPYVTSSNTGLGGVFTGLAGLSPQSLSAPGSNVVGVVKAYTTRVGSGPFPTELDEAISPVDADYGERLQRIGREFGVTTGRKRRCGWFDLVLVRYSAAVNCYTQLNLTKLDVLDDFDEIRVATGYKVDGNLLPSFPADLDALEGGKIEMVYKTFKGWKTQTTGIKTFAELPVQAREYIEYIEREVNIPIKWIGTGPKRSDMIVR</sequence>
<dbReference type="GO" id="GO:0004019">
    <property type="term" value="F:adenylosuccinate synthase activity"/>
    <property type="evidence" value="ECO:0007669"/>
    <property type="project" value="UniProtKB-UniRule"/>
</dbReference>
<evidence type="ECO:0000256" key="12">
    <source>
        <dbReference type="RuleBase" id="RU000520"/>
    </source>
</evidence>
<comment type="subunit">
    <text evidence="2 10">Homodimer.</text>
</comment>
<feature type="binding site" evidence="10">
    <location>
        <position position="264"/>
    </location>
    <ligand>
        <name>IMP</name>
        <dbReference type="ChEBI" id="CHEBI:58053"/>
    </ligand>
</feature>
<evidence type="ECO:0000256" key="5">
    <source>
        <dbReference type="ARBA" id="ARBA00022723"/>
    </source>
</evidence>
<dbReference type="InterPro" id="IPR033128">
    <property type="entry name" value="Adenylosuccin_syn_Lys_AS"/>
</dbReference>
<evidence type="ECO:0000256" key="4">
    <source>
        <dbReference type="ARBA" id="ARBA00022598"/>
    </source>
</evidence>
<comment type="catalytic activity">
    <reaction evidence="10 12">
        <text>IMP + L-aspartate + GTP = N(6)-(1,2-dicarboxyethyl)-AMP + GDP + phosphate + 2 H(+)</text>
        <dbReference type="Rhea" id="RHEA:15753"/>
        <dbReference type="ChEBI" id="CHEBI:15378"/>
        <dbReference type="ChEBI" id="CHEBI:29991"/>
        <dbReference type="ChEBI" id="CHEBI:37565"/>
        <dbReference type="ChEBI" id="CHEBI:43474"/>
        <dbReference type="ChEBI" id="CHEBI:57567"/>
        <dbReference type="ChEBI" id="CHEBI:58053"/>
        <dbReference type="ChEBI" id="CHEBI:58189"/>
        <dbReference type="EC" id="6.3.4.4"/>
    </reaction>
</comment>
<comment type="cofactor">
    <cofactor evidence="10">
        <name>Mg(2+)</name>
        <dbReference type="ChEBI" id="CHEBI:18420"/>
    </cofactor>
    <text evidence="10">Binds 1 Mg(2+) ion per subunit.</text>
</comment>
<feature type="binding site" evidence="10">
    <location>
        <begin position="12"/>
        <end position="18"/>
    </location>
    <ligand>
        <name>GTP</name>
        <dbReference type="ChEBI" id="CHEBI:37565"/>
    </ligand>
</feature>
<feature type="binding site" evidence="10">
    <location>
        <position position="136"/>
    </location>
    <ligand>
        <name>IMP</name>
        <dbReference type="ChEBI" id="CHEBI:58053"/>
    </ligand>
</feature>
<dbReference type="Pfam" id="PF00709">
    <property type="entry name" value="Adenylsucc_synt"/>
    <property type="match status" value="1"/>
</dbReference>
<dbReference type="NCBIfam" id="NF002223">
    <property type="entry name" value="PRK01117.1"/>
    <property type="match status" value="1"/>
</dbReference>
<comment type="function">
    <text evidence="12">Plays an important role in the de novo pathway of purine nucleotide biosynthesis.</text>
</comment>
<feature type="binding site" evidence="10">
    <location>
        <position position="342"/>
    </location>
    <ligand>
        <name>GTP</name>
        <dbReference type="ChEBI" id="CHEBI:37565"/>
    </ligand>
</feature>
<dbReference type="PROSITE" id="PS00513">
    <property type="entry name" value="ADENYLOSUCCIN_SYN_2"/>
    <property type="match status" value="1"/>
</dbReference>
<keyword evidence="5 10" id="KW-0479">Metal-binding</keyword>
<dbReference type="Gene3D" id="3.90.170.10">
    <property type="entry name" value="Adenylosuccinate Synthetase, subunit A, domain 3"/>
    <property type="match status" value="1"/>
</dbReference>
<keyword evidence="14" id="KW-1185">Reference proteome</keyword>
<evidence type="ECO:0000256" key="6">
    <source>
        <dbReference type="ARBA" id="ARBA00022741"/>
    </source>
</evidence>
<dbReference type="HAMAP" id="MF_00011">
    <property type="entry name" value="Adenylosucc_synth"/>
    <property type="match status" value="1"/>
</dbReference>
<evidence type="ECO:0000256" key="9">
    <source>
        <dbReference type="ARBA" id="ARBA00023134"/>
    </source>
</evidence>
<comment type="similarity">
    <text evidence="10 12">Belongs to the adenylosuccinate synthetase family.</text>
</comment>
<dbReference type="FunFam" id="3.90.170.10:FF:000001">
    <property type="entry name" value="Adenylosuccinate synthetase"/>
    <property type="match status" value="1"/>
</dbReference>
<dbReference type="OMA" id="FHHAKPI"/>
<dbReference type="PROSITE" id="PS01266">
    <property type="entry name" value="ADENYLOSUCCIN_SYN_1"/>
    <property type="match status" value="1"/>
</dbReference>
<dbReference type="GO" id="GO:0005525">
    <property type="term" value="F:GTP binding"/>
    <property type="evidence" value="ECO:0007669"/>
    <property type="project" value="UniProtKB-UniRule"/>
</dbReference>
<reference evidence="13 14" key="1">
    <citation type="submission" date="2015-01" db="EMBL/GenBank/DDBJ databases">
        <title>The Genome Sequence of Exophiala mesophila CBS40295.</title>
        <authorList>
            <consortium name="The Broad Institute Genomics Platform"/>
            <person name="Cuomo C."/>
            <person name="de Hoog S."/>
            <person name="Gorbushina A."/>
            <person name="Stielow B."/>
            <person name="Teixiera M."/>
            <person name="Abouelleil A."/>
            <person name="Chapman S.B."/>
            <person name="Priest M."/>
            <person name="Young S.K."/>
            <person name="Wortman J."/>
            <person name="Nusbaum C."/>
            <person name="Birren B."/>
        </authorList>
    </citation>
    <scope>NUCLEOTIDE SEQUENCE [LARGE SCALE GENOMIC DNA]</scope>
    <source>
        <strain evidence="13 14">CBS 40295</strain>
    </source>
</reference>
<evidence type="ECO:0000256" key="1">
    <source>
        <dbReference type="ARBA" id="ARBA00003779"/>
    </source>
</evidence>
<keyword evidence="6 10" id="KW-0547">Nucleotide-binding</keyword>